<proteinExistence type="predicted"/>
<dbReference type="Proteomes" id="UP000037185">
    <property type="component" value="Unassembled WGS sequence"/>
</dbReference>
<comment type="caution">
    <text evidence="1">The sequence shown here is derived from an EMBL/GenBank/DDBJ whole genome shotgun (WGS) entry which is preliminary data.</text>
</comment>
<keyword evidence="2" id="KW-1185">Reference proteome</keyword>
<dbReference type="EMBL" id="LGSP01000116">
    <property type="protein sequence ID" value="KNE78966.1"/>
    <property type="molecule type" value="Genomic_DNA"/>
</dbReference>
<gene>
    <name evidence="1" type="ORF">ADZ36_30270</name>
</gene>
<name>A0ACC4W2V2_STRFR</name>
<evidence type="ECO:0000313" key="2">
    <source>
        <dbReference type="Proteomes" id="UP000037185"/>
    </source>
</evidence>
<organism evidence="1 2">
    <name type="scientific">Streptomyces fradiae</name>
    <name type="common">Streptomyces roseoflavus</name>
    <dbReference type="NCBI Taxonomy" id="1906"/>
    <lineage>
        <taxon>Bacteria</taxon>
        <taxon>Bacillati</taxon>
        <taxon>Actinomycetota</taxon>
        <taxon>Actinomycetes</taxon>
        <taxon>Kitasatosporales</taxon>
        <taxon>Streptomycetaceae</taxon>
        <taxon>Streptomyces</taxon>
    </lineage>
</organism>
<evidence type="ECO:0000313" key="1">
    <source>
        <dbReference type="EMBL" id="KNE78966.1"/>
    </source>
</evidence>
<sequence length="1406" mass="146279">MTDTTTTVPAGERTGERPDAPRGPRPRRLRRLLPRPAGGSPLFRNAYALMVNTGISAVLGLGFWLAAARYYTEEAVGQGSAAIAAMKLLAGLTALTLTGAMARFIPVAGRATGRLVLRTYAASSVVVAVAAVVFLLTLDLWGPSYRFLHGPLNGLGFVAAVVLWSLLTLQDGVLTGLRSAFWVPVGNTAFSAVKLVLLVLIAASVPTAGVFVSWVAAIAVSVVPLGLLVFRRLVPRHEAAAGPETRPPGLREVGRFLAGDYTGSLFALAVVYLVPVIVAAQVGSADNAYFYIATTIGGTVNLLALNMGASLTVEGAHDPGRLAENCRAALLRMARIMLPVGVLLFAGAPLILGVFGEGYAREATPLLRLFAVGAVLRVVIEVYFAVLRAQSRTSGLAALQGTLCVLVLGLTLLLLPRMGLTGAGIAEVVSLALVASVAGWKLLRLLRTAGRAESEAGAETGKGTAEVRPAESGAAEGAGAAAGAEGAGRAPGGSRDGAGPGSGLGSGPGSGKAEPGGSGGEMLSGPVLWPKAGAAPAPSSTPAPHHAAAVPESGREHATVRADAGSGADAPGCAGRTSGRPLHTPAWARRLALDEDTLRLGLRADLDHPERHPVLDPYPPPGGPPPRTDAGPAADPAVTKAPGRALPGGARPPLTLPDGGETGARTVTVPGAGRTAGTAGGAGDPGSGSTGGPPKPSPRPDGTAAPGPDHGRPGGGPRAVSPAGTPASGSGPAAARRRGSPVLPARAGHAAGWLLLAAGLALYWLPLRGLDDAGLDRMGGLGLVSVLPAATFLGAALLVAAFAAALWPAAPRRPLLTAVLLLTVVSLHALPAVLEAEPRFATAWQHLGFIDHIDRTGTAVPDLDARWSWPGFFAAVAFAARACGVTDLTELLRWWPTVIQLLYLAPLFLLLRAVRASWRAKWTAVWLFALCGWVGQDYFSPQGFTYLLYLAFAAVLLVWFREPRVLPGKRRPGEAEPPAAGRADRAVLLLVLIGLFAATVPTHQLTPFVMLGVLTALVLVGRSWLRGLPLLFAAMVAVWVGFFAEPYWSGHFDELFGGVGGVGGNVSSSVSGRIEGGSETHKLVLYTRVALAGSVLGLACLGWWRRRRAGYGERSLLVLAFVPFLGFGMQSYGGEMALRVFLFALPGACALAALAVFPRVGSGRRAPAVLAAALAGLVFMGGFLVARWGNEPFERVRTGEVAAMEYVYAHDEPTVRVLWMSDDPVENVTPAMPWGARDMERVGYLPTLAPRDAARVGPVVEALENAGPNSYLMVGRGQSVYLHMDAGYSADWERSLLRALDGRPELRRAFSADHAVLYELREQPPGAVPEPEPGRPGPQVTWTPWSVYGAISAGVLMLLLAARELLRVTAPPGVRALAWLQGTLWFALPLMAVTLASLVHRFWTMS</sequence>
<accession>A0ACC4W2V2</accession>
<reference evidence="1" key="1">
    <citation type="submission" date="2015-07" db="EMBL/GenBank/DDBJ databases">
        <title>Draft genome sequence of Streptomyces fradiae, a resistant strain to nitron-oligomycin.</title>
        <authorList>
            <person name="Vatlin A.A."/>
            <person name="Bekker O.B."/>
            <person name="Danilenko V.N."/>
        </authorList>
    </citation>
    <scope>NUCLEOTIDE SEQUENCE</scope>
    <source>
        <strain evidence="1">Olg1-1</strain>
    </source>
</reference>
<protein>
    <submittedName>
        <fullName evidence="1">Membrane protein</fullName>
    </submittedName>
</protein>